<dbReference type="Proteomes" id="UP000053235">
    <property type="component" value="Unassembled WGS sequence"/>
</dbReference>
<keyword evidence="3" id="KW-1185">Reference proteome</keyword>
<dbReference type="RefSeq" id="WP_055670454.1">
    <property type="nucleotide sequence ID" value="NZ_CXWD01000002.1"/>
</dbReference>
<reference evidence="3" key="1">
    <citation type="submission" date="2015-07" db="EMBL/GenBank/DDBJ databases">
        <authorList>
            <person name="Rodrigo-Torres Lidia"/>
            <person name="Arahal R.David."/>
        </authorList>
    </citation>
    <scope>NUCLEOTIDE SEQUENCE [LARGE SCALE GENOMIC DNA]</scope>
    <source>
        <strain evidence="3">CECT 5112</strain>
    </source>
</reference>
<evidence type="ECO:0000313" key="3">
    <source>
        <dbReference type="Proteomes" id="UP000053235"/>
    </source>
</evidence>
<dbReference type="AlphaFoldDB" id="A0A0M6ZS46"/>
<evidence type="ECO:0000313" key="2">
    <source>
        <dbReference type="EMBL" id="CTQ65082.1"/>
    </source>
</evidence>
<proteinExistence type="predicted"/>
<gene>
    <name evidence="2" type="ORF">LAX5112_00503</name>
</gene>
<organism evidence="2 3">
    <name type="scientific">Roseibium alexandrii</name>
    <dbReference type="NCBI Taxonomy" id="388408"/>
    <lineage>
        <taxon>Bacteria</taxon>
        <taxon>Pseudomonadati</taxon>
        <taxon>Pseudomonadota</taxon>
        <taxon>Alphaproteobacteria</taxon>
        <taxon>Hyphomicrobiales</taxon>
        <taxon>Stappiaceae</taxon>
        <taxon>Roseibium</taxon>
    </lineage>
</organism>
<name>A0A0M6ZS46_9HYPH</name>
<evidence type="ECO:0000256" key="1">
    <source>
        <dbReference type="SAM" id="MobiDB-lite"/>
    </source>
</evidence>
<dbReference type="EMBL" id="CXWD01000002">
    <property type="protein sequence ID" value="CTQ65082.1"/>
    <property type="molecule type" value="Genomic_DNA"/>
</dbReference>
<protein>
    <submittedName>
        <fullName evidence="2">Uncharacterized protein</fullName>
    </submittedName>
</protein>
<dbReference type="OrthoDB" id="7679219at2"/>
<feature type="region of interest" description="Disordered" evidence="1">
    <location>
        <begin position="36"/>
        <end position="68"/>
    </location>
</feature>
<dbReference type="STRING" id="388408.LAX5112_00503"/>
<sequence>MAQRHQKLGTAEATRYLKAVKEAGFKRGRVIKHPDGRIELVGEDQPSTPASAPLSPFEQWEANHADTP</sequence>
<accession>A0A0M6ZS46</accession>